<evidence type="ECO:0000313" key="3">
    <source>
        <dbReference type="Proteomes" id="UP001642409"/>
    </source>
</evidence>
<sequence length="127" mass="14975">MHLQNSPSWIPNELALFKSDLQLLKSQRIYYIPSKRYITINQKNVSKLVTRLQTAIQSSVQSRIHSKPISRQEYIEELNDIPFWFNDEYIMRNNPSQCEKEKVNFKLNLGLSTLNAEQMIKYAINAK</sequence>
<dbReference type="AlphaFoldDB" id="A0AA86UMM6"/>
<protein>
    <submittedName>
        <fullName evidence="2">Hypothetical_protein</fullName>
    </submittedName>
</protein>
<proteinExistence type="predicted"/>
<dbReference type="EMBL" id="CAXDID020000067">
    <property type="protein sequence ID" value="CAL6013001.1"/>
    <property type="molecule type" value="Genomic_DNA"/>
</dbReference>
<reference evidence="1" key="1">
    <citation type="submission" date="2023-06" db="EMBL/GenBank/DDBJ databases">
        <authorList>
            <person name="Kurt Z."/>
        </authorList>
    </citation>
    <scope>NUCLEOTIDE SEQUENCE</scope>
</reference>
<evidence type="ECO:0000313" key="2">
    <source>
        <dbReference type="EMBL" id="CAL6013001.1"/>
    </source>
</evidence>
<reference evidence="2 3" key="2">
    <citation type="submission" date="2024-07" db="EMBL/GenBank/DDBJ databases">
        <authorList>
            <person name="Akdeniz Z."/>
        </authorList>
    </citation>
    <scope>NUCLEOTIDE SEQUENCE [LARGE SCALE GENOMIC DNA]</scope>
</reference>
<accession>A0AA86UMM6</accession>
<name>A0AA86UMM6_9EUKA</name>
<gene>
    <name evidence="2" type="ORF">HINF_LOCUS23578</name>
    <name evidence="1" type="ORF">HINF_LOCUS44956</name>
</gene>
<dbReference type="EMBL" id="CATOUU010000884">
    <property type="protein sequence ID" value="CAI9957311.1"/>
    <property type="molecule type" value="Genomic_DNA"/>
</dbReference>
<keyword evidence="3" id="KW-1185">Reference proteome</keyword>
<dbReference type="Proteomes" id="UP001642409">
    <property type="component" value="Unassembled WGS sequence"/>
</dbReference>
<organism evidence="1">
    <name type="scientific">Hexamita inflata</name>
    <dbReference type="NCBI Taxonomy" id="28002"/>
    <lineage>
        <taxon>Eukaryota</taxon>
        <taxon>Metamonada</taxon>
        <taxon>Diplomonadida</taxon>
        <taxon>Hexamitidae</taxon>
        <taxon>Hexamitinae</taxon>
        <taxon>Hexamita</taxon>
    </lineage>
</organism>
<comment type="caution">
    <text evidence="1">The sequence shown here is derived from an EMBL/GenBank/DDBJ whole genome shotgun (WGS) entry which is preliminary data.</text>
</comment>
<evidence type="ECO:0000313" key="1">
    <source>
        <dbReference type="EMBL" id="CAI9957311.1"/>
    </source>
</evidence>